<dbReference type="AlphaFoldDB" id="A0A1H1RAW5"/>
<organism evidence="1 2">
    <name type="scientific">Halopseudomonas sabulinigri</name>
    <dbReference type="NCBI Taxonomy" id="472181"/>
    <lineage>
        <taxon>Bacteria</taxon>
        <taxon>Pseudomonadati</taxon>
        <taxon>Pseudomonadota</taxon>
        <taxon>Gammaproteobacteria</taxon>
        <taxon>Pseudomonadales</taxon>
        <taxon>Pseudomonadaceae</taxon>
        <taxon>Halopseudomonas</taxon>
    </lineage>
</organism>
<dbReference type="STRING" id="472181.SAMN05216271_1659"/>
<evidence type="ECO:0000313" key="1">
    <source>
        <dbReference type="EMBL" id="SDS32039.1"/>
    </source>
</evidence>
<dbReference type="SUPFAM" id="SSF54909">
    <property type="entry name" value="Dimeric alpha+beta barrel"/>
    <property type="match status" value="1"/>
</dbReference>
<accession>A0A1H1RAW5</accession>
<sequence length="151" mass="16390">MVINVHPEIIMQDKTKSSMAAKAATAASSAAPHAGVQVLGEQGSEGRKAFYIHIEALPGKEQQVMQMLRDIRDCVEHEPATGPWFAVRLAPTTFAIFEAFPDLAGRQAHVEGGGGDIFRDLTRMNAILAFPAQVHRADVLMSKDSFAHLPQ</sequence>
<dbReference type="Gene3D" id="3.30.70.100">
    <property type="match status" value="1"/>
</dbReference>
<protein>
    <recommendedName>
        <fullName evidence="3">Quinol monooxygenase YgiN</fullName>
    </recommendedName>
</protein>
<evidence type="ECO:0008006" key="3">
    <source>
        <dbReference type="Google" id="ProtNLM"/>
    </source>
</evidence>
<proteinExistence type="predicted"/>
<dbReference type="Proteomes" id="UP000243413">
    <property type="component" value="Chromosome I"/>
</dbReference>
<reference evidence="2" key="1">
    <citation type="submission" date="2016-10" db="EMBL/GenBank/DDBJ databases">
        <authorList>
            <person name="Varghese N."/>
            <person name="Submissions S."/>
        </authorList>
    </citation>
    <scope>NUCLEOTIDE SEQUENCE [LARGE SCALE GENOMIC DNA]</scope>
    <source>
        <strain evidence="2">JCM 14963</strain>
    </source>
</reference>
<gene>
    <name evidence="1" type="ORF">SAMN05216271_1659</name>
</gene>
<evidence type="ECO:0000313" key="2">
    <source>
        <dbReference type="Proteomes" id="UP000243413"/>
    </source>
</evidence>
<name>A0A1H1RAW5_9GAMM</name>
<dbReference type="EMBL" id="LT629763">
    <property type="protein sequence ID" value="SDS32039.1"/>
    <property type="molecule type" value="Genomic_DNA"/>
</dbReference>
<dbReference type="InterPro" id="IPR011008">
    <property type="entry name" value="Dimeric_a/b-barrel"/>
</dbReference>